<keyword evidence="2" id="KW-1185">Reference proteome</keyword>
<dbReference type="OrthoDB" id="2908228at2"/>
<dbReference type="Proteomes" id="UP000030416">
    <property type="component" value="Unassembled WGS sequence"/>
</dbReference>
<dbReference type="RefSeq" id="WP_036189246.1">
    <property type="nucleotide sequence ID" value="NZ_AVDA01000026.1"/>
</dbReference>
<accession>A0A0A3HV08</accession>
<comment type="caution">
    <text evidence="1">The sequence shown here is derived from an EMBL/GenBank/DDBJ whole genome shotgun (WGS) entry which is preliminary data.</text>
</comment>
<dbReference type="NCBIfam" id="NF041239">
    <property type="entry name" value="Moor_selen_rel"/>
    <property type="match status" value="1"/>
</dbReference>
<dbReference type="InterPro" id="IPR049744">
    <property type="entry name" value="CC/Se_fam"/>
</dbReference>
<proteinExistence type="predicted"/>
<name>A0A0A3HV08_9BACL</name>
<dbReference type="EMBL" id="JPVN01000026">
    <property type="protein sequence ID" value="KGR76421.1"/>
    <property type="molecule type" value="Genomic_DNA"/>
</dbReference>
<organism evidence="1 2">
    <name type="scientific">Ureibacillus manganicus DSM 26584</name>
    <dbReference type="NCBI Taxonomy" id="1384049"/>
    <lineage>
        <taxon>Bacteria</taxon>
        <taxon>Bacillati</taxon>
        <taxon>Bacillota</taxon>
        <taxon>Bacilli</taxon>
        <taxon>Bacillales</taxon>
        <taxon>Caryophanaceae</taxon>
        <taxon>Ureibacillus</taxon>
    </lineage>
</organism>
<protein>
    <submittedName>
        <fullName evidence="1">Uncharacterized protein</fullName>
    </submittedName>
</protein>
<evidence type="ECO:0000313" key="2">
    <source>
        <dbReference type="Proteomes" id="UP000030416"/>
    </source>
</evidence>
<gene>
    <name evidence="1" type="ORF">CD29_17015</name>
</gene>
<sequence length="94" mass="10689">MKLTIEIEDSVIEFMKKKGHTITLASLILRGCAVLEEIEVTYKEPKDKTQYHLVEQDGLFIYVQKILQFKNDHVSLAIAGIGPFKTLIAEGLKR</sequence>
<dbReference type="AlphaFoldDB" id="A0A0A3HV08"/>
<dbReference type="eggNOG" id="ENOG5033F6K">
    <property type="taxonomic scope" value="Bacteria"/>
</dbReference>
<reference evidence="1 2" key="1">
    <citation type="submission" date="2014-02" db="EMBL/GenBank/DDBJ databases">
        <title>Draft genome sequence of Lysinibacillus manganicus DSM 26584T.</title>
        <authorList>
            <person name="Zhang F."/>
            <person name="Wang G."/>
            <person name="Zhang L."/>
        </authorList>
    </citation>
    <scope>NUCLEOTIDE SEQUENCE [LARGE SCALE GENOMIC DNA]</scope>
    <source>
        <strain evidence="1 2">DSM 26584</strain>
    </source>
</reference>
<evidence type="ECO:0000313" key="1">
    <source>
        <dbReference type="EMBL" id="KGR76421.1"/>
    </source>
</evidence>